<feature type="domain" description="SLH" evidence="2">
    <location>
        <begin position="31"/>
        <end position="94"/>
    </location>
</feature>
<dbReference type="EMBL" id="FNBT01000008">
    <property type="protein sequence ID" value="SDF89048.1"/>
    <property type="molecule type" value="Genomic_DNA"/>
</dbReference>
<proteinExistence type="predicted"/>
<reference evidence="4" key="1">
    <citation type="submission" date="2016-10" db="EMBL/GenBank/DDBJ databases">
        <authorList>
            <person name="Varghese N."/>
            <person name="Submissions S."/>
        </authorList>
    </citation>
    <scope>NUCLEOTIDE SEQUENCE [LARGE SCALE GENOMIC DNA]</scope>
    <source>
        <strain evidence="4">DSM 44268</strain>
    </source>
</reference>
<keyword evidence="1" id="KW-0732">Signal</keyword>
<dbReference type="InterPro" id="IPR051465">
    <property type="entry name" value="Cell_Envelope_Struct_Comp"/>
</dbReference>
<dbReference type="PANTHER" id="PTHR43308">
    <property type="entry name" value="OUTER MEMBRANE PROTEIN ALPHA-RELATED"/>
    <property type="match status" value="1"/>
</dbReference>
<feature type="signal peptide" evidence="1">
    <location>
        <begin position="1"/>
        <end position="31"/>
    </location>
</feature>
<protein>
    <submittedName>
        <fullName evidence="3">S-layer homology domain-containing protein</fullName>
    </submittedName>
</protein>
<sequence length="445" mass="46632">MLSCDRRSRAVLPLVVALLAATLVLAPAASAGHRFDDVPAGAPFATDIDWLVTNGITSGYSDGTYRPAAPVTRQAMALFLYRFAHPGSGSAPACSRPPFPDVAVDAPACGSISWLVALGVTGGYPDGTFKPAAPVTRQAMALFLYRLAHGQAAAPRCASRPFPDVATSSVSCGAVRWLGEQNITTGYSDGGFHPLTSVTRGAMAAFLHRYHAVLWTGVGVDVSHDKCGTALPVGQSFAIVGVNRGIANQTNPCLADELAWAAGSTGDTAQPRVQLYVNTANPGKALASVWPTSGENRYGTCSGEPSTACAYEYGRALAVADATARGVSRPQDYRWWLDVETENSWESSAAGQQRNVAALEGMVEYFTEIGVAGVGLYSTGYQWNVITGSAVRSDSPLRGLPSWLATGADATAAWRACTLPPLTPGGQVVMTQWIAGGFDRNHSCI</sequence>
<feature type="chain" id="PRO_5038573651" evidence="1">
    <location>
        <begin position="32"/>
        <end position="445"/>
    </location>
</feature>
<evidence type="ECO:0000256" key="1">
    <source>
        <dbReference type="SAM" id="SignalP"/>
    </source>
</evidence>
<accession>A0A1G7PS33</accession>
<dbReference type="STRING" id="1550231.SAMN05660662_3701"/>
<evidence type="ECO:0000259" key="2">
    <source>
        <dbReference type="PROSITE" id="PS51272"/>
    </source>
</evidence>
<evidence type="ECO:0000313" key="4">
    <source>
        <dbReference type="Proteomes" id="UP000199406"/>
    </source>
</evidence>
<name>A0A1G7PS33_9ACTN</name>
<dbReference type="AlphaFoldDB" id="A0A1G7PS33"/>
<gene>
    <name evidence="3" type="ORF">SAMN05660662_3701</name>
</gene>
<dbReference type="Proteomes" id="UP000199406">
    <property type="component" value="Unassembled WGS sequence"/>
</dbReference>
<organism evidence="3 4">
    <name type="scientific">Blastococcus aurantiacus</name>
    <dbReference type="NCBI Taxonomy" id="1550231"/>
    <lineage>
        <taxon>Bacteria</taxon>
        <taxon>Bacillati</taxon>
        <taxon>Actinomycetota</taxon>
        <taxon>Actinomycetes</taxon>
        <taxon>Geodermatophilales</taxon>
        <taxon>Geodermatophilaceae</taxon>
        <taxon>Blastococcus</taxon>
    </lineage>
</organism>
<dbReference type="PANTHER" id="PTHR43308:SF5">
    <property type="entry name" value="S-LAYER PROTEIN _ PEPTIDOGLYCAN ENDO-BETA-N-ACETYLGLUCOSAMINIDASE"/>
    <property type="match status" value="1"/>
</dbReference>
<keyword evidence="4" id="KW-1185">Reference proteome</keyword>
<feature type="domain" description="SLH" evidence="2">
    <location>
        <begin position="159"/>
        <end position="221"/>
    </location>
</feature>
<dbReference type="Pfam" id="PF00395">
    <property type="entry name" value="SLH"/>
    <property type="match status" value="3"/>
</dbReference>
<feature type="domain" description="SLH" evidence="2">
    <location>
        <begin position="95"/>
        <end position="158"/>
    </location>
</feature>
<dbReference type="InterPro" id="IPR001119">
    <property type="entry name" value="SLH_dom"/>
</dbReference>
<evidence type="ECO:0000313" key="3">
    <source>
        <dbReference type="EMBL" id="SDF89048.1"/>
    </source>
</evidence>
<dbReference type="PROSITE" id="PS51272">
    <property type="entry name" value="SLH"/>
    <property type="match status" value="3"/>
</dbReference>